<feature type="chain" id="PRO_5038613290" evidence="2">
    <location>
        <begin position="20"/>
        <end position="60"/>
    </location>
</feature>
<feature type="signal peptide" evidence="2">
    <location>
        <begin position="1"/>
        <end position="19"/>
    </location>
</feature>
<name>A0A4Q1TQ04_9LACO</name>
<feature type="region of interest" description="Disordered" evidence="1">
    <location>
        <begin position="22"/>
        <end position="42"/>
    </location>
</feature>
<evidence type="ECO:0000256" key="1">
    <source>
        <dbReference type="SAM" id="MobiDB-lite"/>
    </source>
</evidence>
<accession>A0A4Q1TQ04</accession>
<keyword evidence="2" id="KW-0732">Signal</keyword>
<reference evidence="3 4" key="1">
    <citation type="submission" date="2017-01" db="EMBL/GenBank/DDBJ databases">
        <title>Lactobacillus chiayiensis sp. nov., a lactic acid bacterium isolated from compost.</title>
        <authorList>
            <person name="Huang C.-H."/>
        </authorList>
    </citation>
    <scope>NUCLEOTIDE SEQUENCE [LARGE SCALE GENOMIC DNA]</scope>
    <source>
        <strain evidence="4">chh01</strain>
    </source>
</reference>
<dbReference type="Proteomes" id="UP000290475">
    <property type="component" value="Unassembled WGS sequence"/>
</dbReference>
<dbReference type="AlphaFoldDB" id="A0A4Q1TQ04"/>
<gene>
    <name evidence="3" type="ORF">BVJ53_09525</name>
</gene>
<proteinExistence type="predicted"/>
<protein>
    <submittedName>
        <fullName evidence="3">Uncharacterized protein</fullName>
    </submittedName>
</protein>
<evidence type="ECO:0000256" key="2">
    <source>
        <dbReference type="SAM" id="SignalP"/>
    </source>
</evidence>
<evidence type="ECO:0000313" key="4">
    <source>
        <dbReference type="Proteomes" id="UP000290475"/>
    </source>
</evidence>
<dbReference type="EMBL" id="MSSM01000026">
    <property type="protein sequence ID" value="RXT20822.1"/>
    <property type="molecule type" value="Genomic_DNA"/>
</dbReference>
<evidence type="ECO:0000313" key="3">
    <source>
        <dbReference type="EMBL" id="RXT20822.1"/>
    </source>
</evidence>
<sequence length="60" mass="6148">MKSILIGIVLVGASSLALASSSTSISAEQNNPNSDTSNWSASQVTNWLNSGRDKLADAPA</sequence>
<comment type="caution">
    <text evidence="3">The sequence shown here is derived from an EMBL/GenBank/DDBJ whole genome shotgun (WGS) entry which is preliminary data.</text>
</comment>
<organism evidence="3 4">
    <name type="scientific">Lacticaseibacillus chiayiensis</name>
    <dbReference type="NCBI Taxonomy" id="2100821"/>
    <lineage>
        <taxon>Bacteria</taxon>
        <taxon>Bacillati</taxon>
        <taxon>Bacillota</taxon>
        <taxon>Bacilli</taxon>
        <taxon>Lactobacillales</taxon>
        <taxon>Lactobacillaceae</taxon>
        <taxon>Lacticaseibacillus</taxon>
    </lineage>
</organism>
<feature type="compositionally biased region" description="Polar residues" evidence="1">
    <location>
        <begin position="28"/>
        <end position="42"/>
    </location>
</feature>